<reference evidence="2" key="1">
    <citation type="journal article" date="2021" name="PeerJ">
        <title>Extensive microbial diversity within the chicken gut microbiome revealed by metagenomics and culture.</title>
        <authorList>
            <person name="Gilroy R."/>
            <person name="Ravi A."/>
            <person name="Getino M."/>
            <person name="Pursley I."/>
            <person name="Horton D.L."/>
            <person name="Alikhan N.F."/>
            <person name="Baker D."/>
            <person name="Gharbi K."/>
            <person name="Hall N."/>
            <person name="Watson M."/>
            <person name="Adriaenssens E.M."/>
            <person name="Foster-Nyarko E."/>
            <person name="Jarju S."/>
            <person name="Secka A."/>
            <person name="Antonio M."/>
            <person name="Oren A."/>
            <person name="Chaudhuri R.R."/>
            <person name="La Ragione R."/>
            <person name="Hildebrand F."/>
            <person name="Pallen M.J."/>
        </authorList>
    </citation>
    <scope>NUCLEOTIDE SEQUENCE</scope>
    <source>
        <strain evidence="2">23274</strain>
    </source>
</reference>
<protein>
    <submittedName>
        <fullName evidence="2">ATP-binding protein</fullName>
    </submittedName>
</protein>
<dbReference type="Pfam" id="PF08011">
    <property type="entry name" value="PDDEXK_9"/>
    <property type="match status" value="1"/>
</dbReference>
<dbReference type="EMBL" id="DXFT01000136">
    <property type="protein sequence ID" value="HIX03851.1"/>
    <property type="molecule type" value="Genomic_DNA"/>
</dbReference>
<organism evidence="2 3">
    <name type="scientific">Candidatus Odoribacter faecigallinarum</name>
    <dbReference type="NCBI Taxonomy" id="2838706"/>
    <lineage>
        <taxon>Bacteria</taxon>
        <taxon>Pseudomonadati</taxon>
        <taxon>Bacteroidota</taxon>
        <taxon>Bacteroidia</taxon>
        <taxon>Bacteroidales</taxon>
        <taxon>Odoribacteraceae</taxon>
        <taxon>Odoribacter</taxon>
    </lineage>
</organism>
<proteinExistence type="predicted"/>
<accession>A0A9D2ABY6</accession>
<evidence type="ECO:0000313" key="2">
    <source>
        <dbReference type="EMBL" id="HIX03851.1"/>
    </source>
</evidence>
<comment type="caution">
    <text evidence="2">The sequence shown here is derived from an EMBL/GenBank/DDBJ whole genome shotgun (WGS) entry which is preliminary data.</text>
</comment>
<feature type="domain" description="AAA-ATPase-like" evidence="1">
    <location>
        <begin position="4"/>
        <end position="210"/>
    </location>
</feature>
<dbReference type="Proteomes" id="UP000824202">
    <property type="component" value="Unassembled WGS sequence"/>
</dbReference>
<evidence type="ECO:0000259" key="1">
    <source>
        <dbReference type="Pfam" id="PF09820"/>
    </source>
</evidence>
<name>A0A9D2ABY6_9BACT</name>
<keyword evidence="2" id="KW-0067">ATP-binding</keyword>
<sequence>MKYPIGIQSFDQLINGGYVYVDKTDLVYSLVTEGKIYFLGRPRRFGKSLLVSTLEHYFLGHKELFKGLKIDSLEKEWLEYPVFHVDFNSSNFLEKGTLERKLEGYVATWEQEYGSAPQWADLGDRFAYVLKRAHERTGRRCVVLVDEYDKPLLDVLDTGVKVEANGQEYLLEDWNRQVLRSFYSVFKAADADLQFVLLTGVTKFSQVSVFSGFNQPADISMVPDFDTLCGITQEELEHYFAEPIAELAQRYRRTLPGIMELLKRRYDGYHFSSRLVDVYNPFSLLNVFRYKEMQDYWFSTGTPTYLLRLLNRAREGLNQLTGRYYQRREFIDYKATAEKPLPMIYQSGYLTIKDYNWDRDMFLLDYPNNEVKDGFLTMVAADYLNPEKSIGSSIQDMTDMLKAGDLESFHKILTSFLASIPYTMRRKENERERERYFHYTFYLILRLMSLYTVYTEKEQSEGRVDCIIETDNYVYIFEFKLDGTAAEALKQIEEKGYARPYEADKRKLYKVGVNFSSETGTVDGWQVVE</sequence>
<reference evidence="2" key="2">
    <citation type="submission" date="2021-04" db="EMBL/GenBank/DDBJ databases">
        <authorList>
            <person name="Gilroy R."/>
        </authorList>
    </citation>
    <scope>NUCLEOTIDE SEQUENCE</scope>
    <source>
        <strain evidence="2">23274</strain>
    </source>
</reference>
<dbReference type="GO" id="GO:0005524">
    <property type="term" value="F:ATP binding"/>
    <property type="evidence" value="ECO:0007669"/>
    <property type="project" value="UniProtKB-KW"/>
</dbReference>
<keyword evidence="2" id="KW-0547">Nucleotide-binding</keyword>
<evidence type="ECO:0000313" key="3">
    <source>
        <dbReference type="Proteomes" id="UP000824202"/>
    </source>
</evidence>
<dbReference type="InterPro" id="IPR018631">
    <property type="entry name" value="AAA-ATPase-like_dom"/>
</dbReference>
<dbReference type="Pfam" id="PF09820">
    <property type="entry name" value="AAA-ATPase_like"/>
    <property type="match status" value="1"/>
</dbReference>
<dbReference type="PANTHER" id="PTHR34825:SF1">
    <property type="entry name" value="AAA-ATPASE-LIKE DOMAIN-CONTAINING PROTEIN"/>
    <property type="match status" value="1"/>
</dbReference>
<gene>
    <name evidence="2" type="ORF">H9863_07025</name>
</gene>
<dbReference type="PANTHER" id="PTHR34825">
    <property type="entry name" value="CONSERVED PROTEIN, WITH A WEAK D-GALACTARATE DEHYDRATASE/ALTRONATE HYDROLASE DOMAIN"/>
    <property type="match status" value="1"/>
</dbReference>
<dbReference type="AlphaFoldDB" id="A0A9D2ABY6"/>
<dbReference type="InterPro" id="IPR012547">
    <property type="entry name" value="PDDEXK_9"/>
</dbReference>